<dbReference type="Proteomes" id="UP000444316">
    <property type="component" value="Unassembled WGS sequence"/>
</dbReference>
<reference evidence="3" key="1">
    <citation type="submission" date="2019-12" db="EMBL/GenBank/DDBJ databases">
        <title>Novel species isolated from a subtropical stream in China.</title>
        <authorList>
            <person name="Lu H."/>
        </authorList>
    </citation>
    <scope>NUCLEOTIDE SEQUENCE [LARGE SCALE GENOMIC DNA]</scope>
    <source>
        <strain evidence="3">FT93W</strain>
    </source>
</reference>
<dbReference type="PROSITE" id="PS51127">
    <property type="entry name" value="BIG1"/>
    <property type="match status" value="1"/>
</dbReference>
<evidence type="ECO:0000256" key="1">
    <source>
        <dbReference type="ARBA" id="ARBA00010116"/>
    </source>
</evidence>
<dbReference type="AlphaFoldDB" id="A0A845HYY1"/>
<evidence type="ECO:0000313" key="3">
    <source>
        <dbReference type="EMBL" id="MYN46584.1"/>
    </source>
</evidence>
<evidence type="ECO:0000259" key="2">
    <source>
        <dbReference type="PROSITE" id="PS51127"/>
    </source>
</evidence>
<protein>
    <submittedName>
        <fullName evidence="3">Ig-like group 1 domain-containing protein</fullName>
    </submittedName>
</protein>
<dbReference type="SMART" id="SM00634">
    <property type="entry name" value="BID_1"/>
    <property type="match status" value="2"/>
</dbReference>
<dbReference type="Pfam" id="PF02369">
    <property type="entry name" value="Big_1"/>
    <property type="match status" value="1"/>
</dbReference>
<dbReference type="Gene3D" id="2.60.40.10">
    <property type="entry name" value="Immunoglobulins"/>
    <property type="match status" value="4"/>
</dbReference>
<proteinExistence type="inferred from homology"/>
<sequence length="684" mass="67642">MLLQASATTLASSGLDGTEVTLTVIVKDAGGNALPNETVSFNASSGTISNTNRVTNSSGQVTEKLSTKGDSSLRKITITASAGSAKSAEITVEVINAIPTLSLTTDSGTLASAGTAGNEVNVVALVRDANNTVMSGVTVNLSADSGSLSLTNRVTNAQGLVTEKLGTGGDSTSRAIRITASVPGAVPVSTIVNVAGNRLTLNAQPTINVGATADITLKLVDSAGNALSGKTVQFASNANSLTVKGGGAAVTNSAGQLVLSYAASGGTADVITVKAGGESASASIVINASSFSIKVLDAVGNVQTTAPIGGCQQIAVTGGPAGAVTISSSRGTVYSDAACSSPLSGPVALSGGAASAYLNASGPGVATLTATVIGQTTQTTLEFVAPLTNIATITVQADPAVIGANVAGSTAQQASLRAVVRDGTVQNNVVKNASVAFSILTDPSGGSLTQPALVQTGADGSATVSFVAGSNPSPLNGVQIQARIIGGSGASAVASLTVAQKSLFISAGTGNLVQTPGSASYQLDYLVLVTDAAGNAVPGVKLTASVLPTTYYKGMLGYALPQGPWTPVQHVGCANEDINRNGILDAGEDLNGNGLLDPGIPVTVSTNVTTDAKGQAIVSLVYPRDRANWLDVNLTVRGQVNGSESNYTGLVHLPGLAADFALQTITPPGLTSPYGTSTSCSNPN</sequence>
<accession>A0A845HYY1</accession>
<organism evidence="3 4">
    <name type="scientific">Duganella fentianensis</name>
    <dbReference type="NCBI Taxonomy" id="2692177"/>
    <lineage>
        <taxon>Bacteria</taxon>
        <taxon>Pseudomonadati</taxon>
        <taxon>Pseudomonadota</taxon>
        <taxon>Betaproteobacteria</taxon>
        <taxon>Burkholderiales</taxon>
        <taxon>Oxalobacteraceae</taxon>
        <taxon>Telluria group</taxon>
        <taxon>Duganella</taxon>
    </lineage>
</organism>
<comment type="caution">
    <text evidence="3">The sequence shown here is derived from an EMBL/GenBank/DDBJ whole genome shotgun (WGS) entry which is preliminary data.</text>
</comment>
<feature type="domain" description="Big-1" evidence="2">
    <location>
        <begin position="1"/>
        <end position="95"/>
    </location>
</feature>
<dbReference type="InterPro" id="IPR003344">
    <property type="entry name" value="Big_1_dom"/>
</dbReference>
<keyword evidence="4" id="KW-1185">Reference proteome</keyword>
<comment type="similarity">
    <text evidence="1">Belongs to the intimin/invasin family.</text>
</comment>
<dbReference type="EMBL" id="WWCL01000003">
    <property type="protein sequence ID" value="MYN46584.1"/>
    <property type="molecule type" value="Genomic_DNA"/>
</dbReference>
<gene>
    <name evidence="3" type="ORF">GTP23_16170</name>
</gene>
<dbReference type="InterPro" id="IPR008964">
    <property type="entry name" value="Invasin/intimin_cell_adhesion"/>
</dbReference>
<evidence type="ECO:0000313" key="4">
    <source>
        <dbReference type="Proteomes" id="UP000444316"/>
    </source>
</evidence>
<name>A0A845HYY1_9BURK</name>
<dbReference type="SUPFAM" id="SSF49373">
    <property type="entry name" value="Invasin/intimin cell-adhesion fragments"/>
    <property type="match status" value="2"/>
</dbReference>
<dbReference type="InterPro" id="IPR013783">
    <property type="entry name" value="Ig-like_fold"/>
</dbReference>